<evidence type="ECO:0000259" key="1">
    <source>
        <dbReference type="PROSITE" id="PS50011"/>
    </source>
</evidence>
<dbReference type="AlphaFoldDB" id="A0A6J6ZPR7"/>
<organism evidence="2">
    <name type="scientific">freshwater metagenome</name>
    <dbReference type="NCBI Taxonomy" id="449393"/>
    <lineage>
        <taxon>unclassified sequences</taxon>
        <taxon>metagenomes</taxon>
        <taxon>ecological metagenomes</taxon>
    </lineage>
</organism>
<dbReference type="CDD" id="cd05154">
    <property type="entry name" value="ACAD10_11_N-like"/>
    <property type="match status" value="1"/>
</dbReference>
<dbReference type="InterPro" id="IPR000719">
    <property type="entry name" value="Prot_kinase_dom"/>
</dbReference>
<reference evidence="2" key="1">
    <citation type="submission" date="2020-05" db="EMBL/GenBank/DDBJ databases">
        <authorList>
            <person name="Chiriac C."/>
            <person name="Salcher M."/>
            <person name="Ghai R."/>
            <person name="Kavagutti S V."/>
        </authorList>
    </citation>
    <scope>NUCLEOTIDE SEQUENCE</scope>
</reference>
<accession>A0A6J6ZPR7</accession>
<gene>
    <name evidence="2" type="ORF">UFOPK3164_00594</name>
    <name evidence="3" type="ORF">UFOPK3427_00372</name>
    <name evidence="4" type="ORF">UFOPK4112_01323</name>
</gene>
<dbReference type="InterPro" id="IPR041726">
    <property type="entry name" value="ACAD10_11_N"/>
</dbReference>
<sequence length="352" mass="37762">MANETSSPIGINVESVSKWMVDHIKGATAPFDFDLVAGGRSNLTYRVTDANGMTMALRRPPVSHVLPTAHDMVREHTILSALAPSGVPVPQTMGLCVDEAVNERPFYLMEFVEGHILRDMATAETAFSVEQRSAIGPNLAATLAQLHRVDVDEVGLGDLARRDGYIERQLKRWRGQYEKMKVEGVDHGGLVEDVGDALAAQIPAQQRTSVVHGDYRLDNTVLGDDGQVRAILDWEICTLGDPLADVGLLMVYWAEPADSSVALLGQAPTMAPGFSTRAEVLDSYANASGLDLSKVAYYQAFGYWKLACILQGVFARYAAGAGAGDTGSVDAYPKHVALLAETAATTLATVGQ</sequence>
<dbReference type="GO" id="GO:0004672">
    <property type="term" value="F:protein kinase activity"/>
    <property type="evidence" value="ECO:0007669"/>
    <property type="project" value="InterPro"/>
</dbReference>
<dbReference type="InterPro" id="IPR052898">
    <property type="entry name" value="ACAD10-like"/>
</dbReference>
<name>A0A6J6ZPR7_9ZZZZ</name>
<evidence type="ECO:0000313" key="3">
    <source>
        <dbReference type="EMBL" id="CAB4863986.1"/>
    </source>
</evidence>
<feature type="domain" description="Protein kinase" evidence="1">
    <location>
        <begin position="30"/>
        <end position="352"/>
    </location>
</feature>
<dbReference type="EMBL" id="CAFABE010000019">
    <property type="protein sequence ID" value="CAB4823620.1"/>
    <property type="molecule type" value="Genomic_DNA"/>
</dbReference>
<dbReference type="Pfam" id="PF01636">
    <property type="entry name" value="APH"/>
    <property type="match status" value="1"/>
</dbReference>
<dbReference type="Gene3D" id="3.30.200.20">
    <property type="entry name" value="Phosphorylase Kinase, domain 1"/>
    <property type="match status" value="1"/>
</dbReference>
<evidence type="ECO:0000313" key="4">
    <source>
        <dbReference type="EMBL" id="CAB5027360.1"/>
    </source>
</evidence>
<dbReference type="EMBL" id="CAFBPM010000013">
    <property type="protein sequence ID" value="CAB5027360.1"/>
    <property type="molecule type" value="Genomic_DNA"/>
</dbReference>
<evidence type="ECO:0000313" key="2">
    <source>
        <dbReference type="EMBL" id="CAB4823620.1"/>
    </source>
</evidence>
<protein>
    <submittedName>
        <fullName evidence="2">Unannotated protein</fullName>
    </submittedName>
</protein>
<dbReference type="InterPro" id="IPR002575">
    <property type="entry name" value="Aminoglycoside_PTrfase"/>
</dbReference>
<dbReference type="EMBL" id="CAFBLT010000001">
    <property type="protein sequence ID" value="CAB4863986.1"/>
    <property type="molecule type" value="Genomic_DNA"/>
</dbReference>
<dbReference type="PANTHER" id="PTHR47829:SF1">
    <property type="entry name" value="HAD FAMILY PHOSPHATASE"/>
    <property type="match status" value="1"/>
</dbReference>
<dbReference type="PANTHER" id="PTHR47829">
    <property type="entry name" value="HYDROLASE, PUTATIVE (AFU_ORTHOLOGUE AFUA_1G12880)-RELATED"/>
    <property type="match status" value="1"/>
</dbReference>
<dbReference type="PROSITE" id="PS50011">
    <property type="entry name" value="PROTEIN_KINASE_DOM"/>
    <property type="match status" value="1"/>
</dbReference>
<dbReference type="Gene3D" id="3.90.1200.10">
    <property type="match status" value="1"/>
</dbReference>
<dbReference type="InterPro" id="IPR011009">
    <property type="entry name" value="Kinase-like_dom_sf"/>
</dbReference>
<proteinExistence type="predicted"/>
<dbReference type="SUPFAM" id="SSF56112">
    <property type="entry name" value="Protein kinase-like (PK-like)"/>
    <property type="match status" value="1"/>
</dbReference>
<dbReference type="GO" id="GO:0005524">
    <property type="term" value="F:ATP binding"/>
    <property type="evidence" value="ECO:0007669"/>
    <property type="project" value="InterPro"/>
</dbReference>